<name>A0AA48HZN1_9ALTE</name>
<keyword evidence="3" id="KW-1185">Reference proteome</keyword>
<reference evidence="2" key="1">
    <citation type="submission" date="2023-01" db="EMBL/GenBank/DDBJ databases">
        <title>Complete genome sequence of Planctobacterium marinum strain Dej080120_11.</title>
        <authorList>
            <person name="Ueki S."/>
            <person name="Maruyama F."/>
        </authorList>
    </citation>
    <scope>NUCLEOTIDE SEQUENCE</scope>
    <source>
        <strain evidence="2">Dej080120_11</strain>
    </source>
</reference>
<dbReference type="AlphaFoldDB" id="A0AA48HZN1"/>
<sequence>MKLTFYGVRGSIPTPGPEYVVYGGNTACCHVELNDGTDIILDAGTGIKKLGEKLAKTDSDIHLLLTHNHWDHIQGFPFFVPIYIPGRKIFVTPGLTTPYEPEAFLKQMGGSYFPVKYSSLQSDIQLISYPKEQISWKLNGATITRHSMNHPGSGSSYLIEADGAKIAYITDNELYPPYQKETDFLEWVSFSEKADLIIHDAQYMLSDMPAKSGWGHSVAEEAVKLAMASRAKRLALYSHDHIRTDKDIEKIETHCKDVITVAQSELEVFAAREGMCINFDKA</sequence>
<accession>A0AA48HZN1</accession>
<feature type="domain" description="Metallo-beta-lactamase" evidence="1">
    <location>
        <begin position="39"/>
        <end position="236"/>
    </location>
</feature>
<dbReference type="PANTHER" id="PTHR42663">
    <property type="entry name" value="HYDROLASE C777.06C-RELATED-RELATED"/>
    <property type="match status" value="1"/>
</dbReference>
<dbReference type="RefSeq" id="WP_338293607.1">
    <property type="nucleotide sequence ID" value="NZ_AP027272.1"/>
</dbReference>
<evidence type="ECO:0000313" key="2">
    <source>
        <dbReference type="EMBL" id="BDX07570.1"/>
    </source>
</evidence>
<dbReference type="KEGG" id="pmaw:MACH26_30910"/>
<dbReference type="InterPro" id="IPR001279">
    <property type="entry name" value="Metallo-B-lactamas"/>
</dbReference>
<dbReference type="EMBL" id="AP027272">
    <property type="protein sequence ID" value="BDX07570.1"/>
    <property type="molecule type" value="Genomic_DNA"/>
</dbReference>
<organism evidence="2 3">
    <name type="scientific">Planctobacterium marinum</name>
    <dbReference type="NCBI Taxonomy" id="1631968"/>
    <lineage>
        <taxon>Bacteria</taxon>
        <taxon>Pseudomonadati</taxon>
        <taxon>Pseudomonadota</taxon>
        <taxon>Gammaproteobacteria</taxon>
        <taxon>Alteromonadales</taxon>
        <taxon>Alteromonadaceae</taxon>
        <taxon>Planctobacterium</taxon>
    </lineage>
</organism>
<dbReference type="PANTHER" id="PTHR42663:SF4">
    <property type="entry name" value="SLL1036 PROTEIN"/>
    <property type="match status" value="1"/>
</dbReference>
<gene>
    <name evidence="2" type="ORF">MACH26_30910</name>
</gene>
<evidence type="ECO:0000259" key="1">
    <source>
        <dbReference type="Pfam" id="PF12706"/>
    </source>
</evidence>
<protein>
    <submittedName>
        <fullName evidence="2">MBL fold metallo-hydrolase</fullName>
    </submittedName>
</protein>
<dbReference type="Pfam" id="PF12706">
    <property type="entry name" value="Lactamase_B_2"/>
    <property type="match status" value="1"/>
</dbReference>
<dbReference type="SUPFAM" id="SSF56281">
    <property type="entry name" value="Metallo-hydrolase/oxidoreductase"/>
    <property type="match status" value="1"/>
</dbReference>
<dbReference type="CDD" id="cd07715">
    <property type="entry name" value="TaR3-like_MBL-fold"/>
    <property type="match status" value="1"/>
</dbReference>
<dbReference type="Gene3D" id="3.60.15.10">
    <property type="entry name" value="Ribonuclease Z/Hydroxyacylglutathione hydrolase-like"/>
    <property type="match status" value="1"/>
</dbReference>
<dbReference type="Proteomes" id="UP001333710">
    <property type="component" value="Chromosome"/>
</dbReference>
<evidence type="ECO:0000313" key="3">
    <source>
        <dbReference type="Proteomes" id="UP001333710"/>
    </source>
</evidence>
<proteinExistence type="predicted"/>
<dbReference type="InterPro" id="IPR036866">
    <property type="entry name" value="RibonucZ/Hydroxyglut_hydro"/>
</dbReference>